<protein>
    <submittedName>
        <fullName evidence="2">Uncharacterized protein</fullName>
    </submittedName>
</protein>
<feature type="region of interest" description="Disordered" evidence="1">
    <location>
        <begin position="85"/>
        <end position="110"/>
    </location>
</feature>
<dbReference type="AlphaFoldDB" id="A0A8H2NYA9"/>
<name>A0A8H2NYA9_PSEFL</name>
<organism evidence="2 3">
    <name type="scientific">Pseudomonas fluorescens</name>
    <dbReference type="NCBI Taxonomy" id="294"/>
    <lineage>
        <taxon>Bacteria</taxon>
        <taxon>Pseudomonadati</taxon>
        <taxon>Pseudomonadota</taxon>
        <taxon>Gammaproteobacteria</taxon>
        <taxon>Pseudomonadales</taxon>
        <taxon>Pseudomonadaceae</taxon>
        <taxon>Pseudomonas</taxon>
    </lineage>
</organism>
<comment type="caution">
    <text evidence="2">The sequence shown here is derived from an EMBL/GenBank/DDBJ whole genome shotgun (WGS) entry which is preliminary data.</text>
</comment>
<dbReference type="EMBL" id="CABVIE010000055">
    <property type="protein sequence ID" value="VVP60643.1"/>
    <property type="molecule type" value="Genomic_DNA"/>
</dbReference>
<proteinExistence type="predicted"/>
<evidence type="ECO:0000313" key="2">
    <source>
        <dbReference type="EMBL" id="VVP60643.1"/>
    </source>
</evidence>
<dbReference type="Proteomes" id="UP000325723">
    <property type="component" value="Unassembled WGS sequence"/>
</dbReference>
<accession>A0A8H2NYA9</accession>
<evidence type="ECO:0000313" key="3">
    <source>
        <dbReference type="Proteomes" id="UP000325723"/>
    </source>
</evidence>
<reference evidence="2 3" key="1">
    <citation type="submission" date="2019-09" db="EMBL/GenBank/DDBJ databases">
        <authorList>
            <person name="Chandra G."/>
            <person name="Truman W A."/>
        </authorList>
    </citation>
    <scope>NUCLEOTIDE SEQUENCE [LARGE SCALE GENOMIC DNA]</scope>
    <source>
        <strain evidence="2">PS900</strain>
    </source>
</reference>
<gene>
    <name evidence="2" type="ORF">PS900_06205</name>
</gene>
<evidence type="ECO:0000256" key="1">
    <source>
        <dbReference type="SAM" id="MobiDB-lite"/>
    </source>
</evidence>
<sequence length="170" mass="18317">MLMCRPIGCLRPIKGKHLERAGSYSGLLGKAPSNQGLLPLTFGASPRLGMPSLRSCSVGPPPSAIHGRRQLTRHPCRVAHCAEPPLGLTRGRTPQQRPRRPTGRPVRWGRSSGRYLVAGRPLSRASSLPQVLSTSARFRAAVGPSSRAGSLPQLIRVCLQEIGRLAGRLR</sequence>